<dbReference type="PIRSF" id="PIRSF000770">
    <property type="entry name" value="RNA_pol_sigma-SigE/K"/>
    <property type="match status" value="1"/>
</dbReference>
<keyword evidence="2 5" id="KW-0731">Sigma factor</keyword>
<dbReference type="PRINTS" id="PR00046">
    <property type="entry name" value="SIGMA70FCT"/>
</dbReference>
<gene>
    <name evidence="8" type="primary">whiG</name>
    <name evidence="8" type="ORF">CLIT_11c02190</name>
</gene>
<name>A0A069RGA7_PEPLI</name>
<protein>
    <recommendedName>
        <fullName evidence="5">RNA polymerase sigma factor</fullName>
    </recommendedName>
</protein>
<feature type="domain" description="RNA polymerase sigma-70" evidence="7">
    <location>
        <begin position="214"/>
        <end position="240"/>
    </location>
</feature>
<dbReference type="InterPro" id="IPR013324">
    <property type="entry name" value="RNA_pol_sigma_r3/r4-like"/>
</dbReference>
<dbReference type="Pfam" id="PF04539">
    <property type="entry name" value="Sigma70_r3"/>
    <property type="match status" value="1"/>
</dbReference>
<comment type="similarity">
    <text evidence="5">Belongs to the sigma-70 factor family.</text>
</comment>
<dbReference type="NCBIfam" id="TIGR02937">
    <property type="entry name" value="sigma70-ECF"/>
    <property type="match status" value="1"/>
</dbReference>
<dbReference type="Proteomes" id="UP000027946">
    <property type="component" value="Unassembled WGS sequence"/>
</dbReference>
<dbReference type="InterPro" id="IPR007630">
    <property type="entry name" value="RNA_pol_sigma70_r4"/>
</dbReference>
<keyword evidence="4 5" id="KW-0804">Transcription</keyword>
<dbReference type="Gene3D" id="1.20.140.160">
    <property type="match status" value="1"/>
</dbReference>
<evidence type="ECO:0000256" key="1">
    <source>
        <dbReference type="ARBA" id="ARBA00023015"/>
    </source>
</evidence>
<reference evidence="8 9" key="1">
    <citation type="submission" date="2014-03" db="EMBL/GenBank/DDBJ databases">
        <title>Genome sequence of Clostridium litorale W6, DSM 5388.</title>
        <authorList>
            <person name="Poehlein A."/>
            <person name="Jagirdar A."/>
            <person name="Khonsari B."/>
            <person name="Chibani C.M."/>
            <person name="Gutierrez Gutierrez D.A."/>
            <person name="Davydova E."/>
            <person name="Alghaithi H.S."/>
            <person name="Nair K.P."/>
            <person name="Dhamotharan K."/>
            <person name="Chandran L."/>
            <person name="G W."/>
            <person name="Daniel R."/>
        </authorList>
    </citation>
    <scope>NUCLEOTIDE SEQUENCE [LARGE SCALE GENOMIC DNA]</scope>
    <source>
        <strain evidence="8 9">W6</strain>
    </source>
</reference>
<dbReference type="CDD" id="cd06171">
    <property type="entry name" value="Sigma70_r4"/>
    <property type="match status" value="1"/>
</dbReference>
<evidence type="ECO:0000256" key="4">
    <source>
        <dbReference type="ARBA" id="ARBA00023163"/>
    </source>
</evidence>
<proteinExistence type="inferred from homology"/>
<dbReference type="GO" id="GO:0016987">
    <property type="term" value="F:sigma factor activity"/>
    <property type="evidence" value="ECO:0007669"/>
    <property type="project" value="UniProtKB-KW"/>
</dbReference>
<dbReference type="InterPro" id="IPR013325">
    <property type="entry name" value="RNA_pol_sigma_r2"/>
</dbReference>
<dbReference type="NCBIfam" id="NF005413">
    <property type="entry name" value="PRK06986.1"/>
    <property type="match status" value="1"/>
</dbReference>
<dbReference type="Gene3D" id="1.10.1740.10">
    <property type="match status" value="1"/>
</dbReference>
<dbReference type="SUPFAM" id="SSF88946">
    <property type="entry name" value="Sigma2 domain of RNA polymerase sigma factors"/>
    <property type="match status" value="1"/>
</dbReference>
<dbReference type="InterPro" id="IPR000943">
    <property type="entry name" value="RNA_pol_sigma70"/>
</dbReference>
<dbReference type="PANTHER" id="PTHR30385">
    <property type="entry name" value="SIGMA FACTOR F FLAGELLAR"/>
    <property type="match status" value="1"/>
</dbReference>
<accession>A0A069RGA7</accession>
<sequence>MAYEYMLWEKYKSGKNEKEKKRAKEEIILNYVELVKIIAGRLYNYYASNIEYEDLVSYGVIGLIDAIEKYDHTKEIKFETYSSIRIRGSIIDQIRALDWIPRSIRQKSKLFKETYSKMELELGRSPSVEELGERLQKTPDEINKMISEIGTFNIVSLEDEINDTVKVQIKDEKNHTPEEALVKKDTIDRLKKGIEKLNQKEQIVIDLYYNKELTYKEIAVVLDVSESRISQIHSKSIIKIRNHL</sequence>
<dbReference type="AlphaFoldDB" id="A0A069RGA7"/>
<dbReference type="eggNOG" id="COG1191">
    <property type="taxonomic scope" value="Bacteria"/>
</dbReference>
<dbReference type="InterPro" id="IPR007627">
    <property type="entry name" value="RNA_pol_sigma70_r2"/>
</dbReference>
<dbReference type="PROSITE" id="PS00716">
    <property type="entry name" value="SIGMA70_2"/>
    <property type="match status" value="1"/>
</dbReference>
<comment type="function">
    <text evidence="5">Sigma factors are initiation factors that promote the attachment of RNA polymerase to specific initiation sites and are then released.</text>
</comment>
<dbReference type="PROSITE" id="PS00715">
    <property type="entry name" value="SIGMA70_1"/>
    <property type="match status" value="1"/>
</dbReference>
<dbReference type="RefSeq" id="WP_038265263.1">
    <property type="nucleotide sequence ID" value="NZ_FSRH01000002.1"/>
</dbReference>
<dbReference type="InterPro" id="IPR014284">
    <property type="entry name" value="RNA_pol_sigma-70_dom"/>
</dbReference>
<dbReference type="GO" id="GO:0003899">
    <property type="term" value="F:DNA-directed RNA polymerase activity"/>
    <property type="evidence" value="ECO:0007669"/>
    <property type="project" value="InterPro"/>
</dbReference>
<dbReference type="SUPFAM" id="SSF88659">
    <property type="entry name" value="Sigma3 and sigma4 domains of RNA polymerase sigma factors"/>
    <property type="match status" value="2"/>
</dbReference>
<dbReference type="STRING" id="1121324.CLIT_11c02190"/>
<dbReference type="PANTHER" id="PTHR30385:SF7">
    <property type="entry name" value="RNA POLYMERASE SIGMA FACTOR FLIA"/>
    <property type="match status" value="1"/>
</dbReference>
<evidence type="ECO:0000259" key="7">
    <source>
        <dbReference type="PROSITE" id="PS00716"/>
    </source>
</evidence>
<keyword evidence="9" id="KW-1185">Reference proteome</keyword>
<evidence type="ECO:0000259" key="6">
    <source>
        <dbReference type="PROSITE" id="PS00715"/>
    </source>
</evidence>
<keyword evidence="3 5" id="KW-0238">DNA-binding</keyword>
<dbReference type="NCBIfam" id="TIGR02479">
    <property type="entry name" value="FliA_WhiG"/>
    <property type="match status" value="1"/>
</dbReference>
<keyword evidence="1 5" id="KW-0805">Transcription regulation</keyword>
<comment type="caution">
    <text evidence="8">The sequence shown here is derived from an EMBL/GenBank/DDBJ whole genome shotgun (WGS) entry which is preliminary data.</text>
</comment>
<evidence type="ECO:0000313" key="9">
    <source>
        <dbReference type="Proteomes" id="UP000027946"/>
    </source>
</evidence>
<evidence type="ECO:0000256" key="3">
    <source>
        <dbReference type="ARBA" id="ARBA00023125"/>
    </source>
</evidence>
<feature type="domain" description="RNA polymerase sigma-70" evidence="6">
    <location>
        <begin position="54"/>
        <end position="67"/>
    </location>
</feature>
<dbReference type="GO" id="GO:0006352">
    <property type="term" value="P:DNA-templated transcription initiation"/>
    <property type="evidence" value="ECO:0007669"/>
    <property type="project" value="InterPro"/>
</dbReference>
<dbReference type="OrthoDB" id="9799825at2"/>
<evidence type="ECO:0000256" key="5">
    <source>
        <dbReference type="RuleBase" id="RU362124"/>
    </source>
</evidence>
<dbReference type="Pfam" id="PF04545">
    <property type="entry name" value="Sigma70_r4"/>
    <property type="match status" value="1"/>
</dbReference>
<evidence type="ECO:0000313" key="8">
    <source>
        <dbReference type="EMBL" id="KDR95190.1"/>
    </source>
</evidence>
<dbReference type="Pfam" id="PF04542">
    <property type="entry name" value="Sigma70_r2"/>
    <property type="match status" value="1"/>
</dbReference>
<dbReference type="EMBL" id="JJMM01000011">
    <property type="protein sequence ID" value="KDR95190.1"/>
    <property type="molecule type" value="Genomic_DNA"/>
</dbReference>
<dbReference type="GO" id="GO:0003677">
    <property type="term" value="F:DNA binding"/>
    <property type="evidence" value="ECO:0007669"/>
    <property type="project" value="UniProtKB-KW"/>
</dbReference>
<organism evidence="8 9">
    <name type="scientific">Peptoclostridium litorale DSM 5388</name>
    <dbReference type="NCBI Taxonomy" id="1121324"/>
    <lineage>
        <taxon>Bacteria</taxon>
        <taxon>Bacillati</taxon>
        <taxon>Bacillota</taxon>
        <taxon>Clostridia</taxon>
        <taxon>Peptostreptococcales</taxon>
        <taxon>Peptoclostridiaceae</taxon>
        <taxon>Peptoclostridium</taxon>
    </lineage>
</organism>
<dbReference type="InterPro" id="IPR012845">
    <property type="entry name" value="RNA_pol_sigma_FliA_WhiG"/>
</dbReference>
<dbReference type="InterPro" id="IPR007624">
    <property type="entry name" value="RNA_pol_sigma70_r3"/>
</dbReference>
<evidence type="ECO:0000256" key="2">
    <source>
        <dbReference type="ARBA" id="ARBA00023082"/>
    </source>
</evidence>